<dbReference type="PANTHER" id="PTHR44688:SF16">
    <property type="entry name" value="DNA-BINDING TRANSCRIPTIONAL ACTIVATOR DEVR_DOSR"/>
    <property type="match status" value="1"/>
</dbReference>
<dbReference type="SMART" id="SM00421">
    <property type="entry name" value="HTH_LUXR"/>
    <property type="match status" value="1"/>
</dbReference>
<organism evidence="5 6">
    <name type="scientific">Jejubacter calystegiae</name>
    <dbReference type="NCBI Taxonomy" id="2579935"/>
    <lineage>
        <taxon>Bacteria</taxon>
        <taxon>Pseudomonadati</taxon>
        <taxon>Pseudomonadota</taxon>
        <taxon>Gammaproteobacteria</taxon>
        <taxon>Enterobacterales</taxon>
        <taxon>Enterobacteriaceae</taxon>
        <taxon>Jejubacter</taxon>
    </lineage>
</organism>
<dbReference type="InterPro" id="IPR036388">
    <property type="entry name" value="WH-like_DNA-bd_sf"/>
</dbReference>
<keyword evidence="2" id="KW-0238">DNA-binding</keyword>
<sequence length="167" mass="19119">MTTQPRTLIYIFSENYYLWVGIRISLSWLLPSRPLFTWISTPSLSALDGLGKQPGKDLRRVLIAEADQVETLKLLVPKDVRVLPDNQPLTELLAQINAPVENQRRGTHLTRSEWQVCLSISRGVTAQEMARKLNKSPKTINGHKRNAMQKMRCHSNADLWSRITQFV</sequence>
<dbReference type="AlphaFoldDB" id="A0A4P8YIM9"/>
<dbReference type="RefSeq" id="WP_138096335.1">
    <property type="nucleotide sequence ID" value="NZ_CP040428.1"/>
</dbReference>
<dbReference type="KEGG" id="izh:FEM41_12780"/>
<evidence type="ECO:0000259" key="4">
    <source>
        <dbReference type="SMART" id="SM00421"/>
    </source>
</evidence>
<dbReference type="InterPro" id="IPR000792">
    <property type="entry name" value="Tscrpt_reg_LuxR_C"/>
</dbReference>
<keyword evidence="6" id="KW-1185">Reference proteome</keyword>
<evidence type="ECO:0000256" key="2">
    <source>
        <dbReference type="ARBA" id="ARBA00023125"/>
    </source>
</evidence>
<dbReference type="EMBL" id="CP040428">
    <property type="protein sequence ID" value="QCT20460.1"/>
    <property type="molecule type" value="Genomic_DNA"/>
</dbReference>
<dbReference type="SUPFAM" id="SSF46894">
    <property type="entry name" value="C-terminal effector domain of the bipartite response regulators"/>
    <property type="match status" value="1"/>
</dbReference>
<dbReference type="InterPro" id="IPR016032">
    <property type="entry name" value="Sig_transdc_resp-reg_C-effctor"/>
</dbReference>
<accession>A0A4P8YIM9</accession>
<dbReference type="Gene3D" id="1.10.10.10">
    <property type="entry name" value="Winged helix-like DNA-binding domain superfamily/Winged helix DNA-binding domain"/>
    <property type="match status" value="1"/>
</dbReference>
<dbReference type="Pfam" id="PF00196">
    <property type="entry name" value="GerE"/>
    <property type="match status" value="1"/>
</dbReference>
<feature type="domain" description="HTH luxR-type" evidence="4">
    <location>
        <begin position="106"/>
        <end position="163"/>
    </location>
</feature>
<evidence type="ECO:0000256" key="3">
    <source>
        <dbReference type="ARBA" id="ARBA00023163"/>
    </source>
</evidence>
<dbReference type="GO" id="GO:0006355">
    <property type="term" value="P:regulation of DNA-templated transcription"/>
    <property type="evidence" value="ECO:0007669"/>
    <property type="project" value="InterPro"/>
</dbReference>
<reference evidence="5 6" key="1">
    <citation type="submission" date="2019-05" db="EMBL/GenBank/DDBJ databases">
        <title>Complete genome sequence of Izhakiella calystegiae KSNA2, an endophyte isolated from beach morning glory (Calystegia soldanella).</title>
        <authorList>
            <person name="Jiang L."/>
            <person name="Jeong J.C."/>
            <person name="Kim C.Y."/>
            <person name="Kim D.H."/>
            <person name="Kim S.W."/>
            <person name="Lee j."/>
        </authorList>
    </citation>
    <scope>NUCLEOTIDE SEQUENCE [LARGE SCALE GENOMIC DNA]</scope>
    <source>
        <strain evidence="5 6">KSNA2</strain>
    </source>
</reference>
<gene>
    <name evidence="5" type="ORF">FEM41_12780</name>
</gene>
<name>A0A4P8YIM9_9ENTR</name>
<evidence type="ECO:0000313" key="5">
    <source>
        <dbReference type="EMBL" id="QCT20460.1"/>
    </source>
</evidence>
<keyword evidence="3" id="KW-0804">Transcription</keyword>
<dbReference type="PRINTS" id="PR00038">
    <property type="entry name" value="HTHLUXR"/>
</dbReference>
<dbReference type="CDD" id="cd06170">
    <property type="entry name" value="LuxR_C_like"/>
    <property type="match status" value="1"/>
</dbReference>
<dbReference type="PANTHER" id="PTHR44688">
    <property type="entry name" value="DNA-BINDING TRANSCRIPTIONAL ACTIVATOR DEVR_DOSR"/>
    <property type="match status" value="1"/>
</dbReference>
<proteinExistence type="predicted"/>
<protein>
    <submittedName>
        <fullName evidence="5">Response regulator transcription factor</fullName>
    </submittedName>
</protein>
<evidence type="ECO:0000256" key="1">
    <source>
        <dbReference type="ARBA" id="ARBA00023015"/>
    </source>
</evidence>
<keyword evidence="1" id="KW-0805">Transcription regulation</keyword>
<dbReference type="OrthoDB" id="6505015at2"/>
<dbReference type="Proteomes" id="UP000302163">
    <property type="component" value="Chromosome"/>
</dbReference>
<dbReference type="GO" id="GO:0003677">
    <property type="term" value="F:DNA binding"/>
    <property type="evidence" value="ECO:0007669"/>
    <property type="project" value="UniProtKB-KW"/>
</dbReference>
<evidence type="ECO:0000313" key="6">
    <source>
        <dbReference type="Proteomes" id="UP000302163"/>
    </source>
</evidence>